<evidence type="ECO:0000256" key="8">
    <source>
        <dbReference type="ARBA" id="ARBA00023125"/>
    </source>
</evidence>
<feature type="domain" description="C2H2-type" evidence="14">
    <location>
        <begin position="193"/>
        <end position="220"/>
    </location>
</feature>
<keyword evidence="3" id="KW-0479">Metal-binding</keyword>
<keyword evidence="7" id="KW-0805">Transcription regulation</keyword>
<evidence type="ECO:0000256" key="7">
    <source>
        <dbReference type="ARBA" id="ARBA00023015"/>
    </source>
</evidence>
<keyword evidence="8" id="KW-0238">DNA-binding</keyword>
<dbReference type="FunFam" id="3.30.160.60:FF:002343">
    <property type="entry name" value="Zinc finger protein 33A"/>
    <property type="match status" value="1"/>
</dbReference>
<comment type="subcellular location">
    <subcellularLocation>
        <location evidence="1">Nucleus</location>
    </subcellularLocation>
</comment>
<evidence type="ECO:0000256" key="5">
    <source>
        <dbReference type="ARBA" id="ARBA00022771"/>
    </source>
</evidence>
<evidence type="ECO:0000256" key="13">
    <source>
        <dbReference type="SAM" id="Phobius"/>
    </source>
</evidence>
<dbReference type="Pfam" id="PF00096">
    <property type="entry name" value="zf-C2H2"/>
    <property type="match status" value="1"/>
</dbReference>
<dbReference type="GO" id="GO:0008270">
    <property type="term" value="F:zinc ion binding"/>
    <property type="evidence" value="ECO:0007669"/>
    <property type="project" value="UniProtKB-KW"/>
</dbReference>
<feature type="compositionally biased region" description="Acidic residues" evidence="12">
    <location>
        <begin position="111"/>
        <end position="131"/>
    </location>
</feature>
<feature type="domain" description="C2H2-type" evidence="14">
    <location>
        <begin position="221"/>
        <end position="249"/>
    </location>
</feature>
<keyword evidence="5 11" id="KW-0863">Zinc-finger</keyword>
<feature type="region of interest" description="Disordered" evidence="12">
    <location>
        <begin position="105"/>
        <end position="136"/>
    </location>
</feature>
<evidence type="ECO:0000259" key="14">
    <source>
        <dbReference type="PROSITE" id="PS50157"/>
    </source>
</evidence>
<dbReference type="GO" id="GO:0003677">
    <property type="term" value="F:DNA binding"/>
    <property type="evidence" value="ECO:0007669"/>
    <property type="project" value="UniProtKB-KW"/>
</dbReference>
<keyword evidence="10" id="KW-0539">Nucleus</keyword>
<evidence type="ECO:0000313" key="15">
    <source>
        <dbReference type="EMBL" id="KAL3094848.1"/>
    </source>
</evidence>
<feature type="transmembrane region" description="Helical" evidence="13">
    <location>
        <begin position="46"/>
        <end position="70"/>
    </location>
</feature>
<dbReference type="PROSITE" id="PS50157">
    <property type="entry name" value="ZINC_FINGER_C2H2_2"/>
    <property type="match status" value="3"/>
</dbReference>
<dbReference type="EMBL" id="JBICCN010000086">
    <property type="protein sequence ID" value="KAL3094848.1"/>
    <property type="molecule type" value="Genomic_DNA"/>
</dbReference>
<comment type="caution">
    <text evidence="15">The sequence shown here is derived from an EMBL/GenBank/DDBJ whole genome shotgun (WGS) entry which is preliminary data.</text>
</comment>
<evidence type="ECO:0000256" key="9">
    <source>
        <dbReference type="ARBA" id="ARBA00023163"/>
    </source>
</evidence>
<reference evidence="15 16" key="1">
    <citation type="submission" date="2024-10" db="EMBL/GenBank/DDBJ databases">
        <authorList>
            <person name="Kim D."/>
        </authorList>
    </citation>
    <scope>NUCLEOTIDE SEQUENCE [LARGE SCALE GENOMIC DNA]</scope>
    <source>
        <strain evidence="15">Taebaek</strain>
    </source>
</reference>
<dbReference type="AlphaFoldDB" id="A0ABD2JW81"/>
<evidence type="ECO:0000256" key="10">
    <source>
        <dbReference type="ARBA" id="ARBA00023242"/>
    </source>
</evidence>
<dbReference type="SMART" id="SM00355">
    <property type="entry name" value="ZnF_C2H2"/>
    <property type="match status" value="2"/>
</dbReference>
<comment type="similarity">
    <text evidence="2">Belongs to the krueppel C2H2-type zinc-finger protein family.</text>
</comment>
<dbReference type="Pfam" id="PF13465">
    <property type="entry name" value="zf-H2C2_2"/>
    <property type="match status" value="1"/>
</dbReference>
<evidence type="ECO:0000256" key="2">
    <source>
        <dbReference type="ARBA" id="ARBA00006991"/>
    </source>
</evidence>
<dbReference type="InterPro" id="IPR013087">
    <property type="entry name" value="Znf_C2H2_type"/>
</dbReference>
<dbReference type="PANTHER" id="PTHR23235">
    <property type="entry name" value="KRUEPPEL-LIKE TRANSCRIPTION FACTOR"/>
    <property type="match status" value="1"/>
</dbReference>
<dbReference type="FunFam" id="3.30.160.60:FF:001177">
    <property type="entry name" value="Zinc finger protein 33A"/>
    <property type="match status" value="1"/>
</dbReference>
<protein>
    <recommendedName>
        <fullName evidence="14">C2H2-type domain-containing protein</fullName>
    </recommendedName>
</protein>
<proteinExistence type="inferred from homology"/>
<evidence type="ECO:0000256" key="6">
    <source>
        <dbReference type="ARBA" id="ARBA00022833"/>
    </source>
</evidence>
<evidence type="ECO:0000256" key="1">
    <source>
        <dbReference type="ARBA" id="ARBA00004123"/>
    </source>
</evidence>
<keyword evidence="4" id="KW-0677">Repeat</keyword>
<name>A0ABD2JW81_HETSC</name>
<keyword evidence="13" id="KW-1133">Transmembrane helix</keyword>
<dbReference type="FunFam" id="3.30.160.60:FF:001437">
    <property type="entry name" value="Zinc finger protein 594"/>
    <property type="match status" value="1"/>
</dbReference>
<keyword evidence="6" id="KW-0862">Zinc</keyword>
<evidence type="ECO:0000256" key="3">
    <source>
        <dbReference type="ARBA" id="ARBA00022723"/>
    </source>
</evidence>
<evidence type="ECO:0000256" key="4">
    <source>
        <dbReference type="ARBA" id="ARBA00022737"/>
    </source>
</evidence>
<gene>
    <name evidence="15" type="ORF">niasHS_006143</name>
</gene>
<keyword evidence="13" id="KW-0812">Transmembrane</keyword>
<keyword evidence="16" id="KW-1185">Reference proteome</keyword>
<dbReference type="Gene3D" id="3.30.160.60">
    <property type="entry name" value="Classic Zinc Finger"/>
    <property type="match status" value="3"/>
</dbReference>
<sequence>MSDADYFNVHESFNDSMWPASIGDGDLVEKSAIPWWKKMAFWRNSLIILLILLLGLLFVLFFAVLAKILAEKIDRIYDKMEDQEQLAINTAEKIVKSDEIQVGGKRRGREEEEFIEEEEDEDGEKEEFDNEEEKRKTEVEALGGTKDRILQRPLGQQKKANENQFSCAQCPKKFDWLSSLKRHMRTHTGEKPFQCTDCGRSFALLQTLVNHQRTHTGEKPYECTECGKCFAHRSNLRANLNKKTKCGKK</sequence>
<keyword evidence="13" id="KW-0472">Membrane</keyword>
<dbReference type="Proteomes" id="UP001620645">
    <property type="component" value="Unassembled WGS sequence"/>
</dbReference>
<dbReference type="SUPFAM" id="SSF57667">
    <property type="entry name" value="beta-beta-alpha zinc fingers"/>
    <property type="match status" value="2"/>
</dbReference>
<evidence type="ECO:0000313" key="16">
    <source>
        <dbReference type="Proteomes" id="UP001620645"/>
    </source>
</evidence>
<organism evidence="15 16">
    <name type="scientific">Heterodera schachtii</name>
    <name type="common">Sugarbeet cyst nematode worm</name>
    <name type="synonym">Tylenchus schachtii</name>
    <dbReference type="NCBI Taxonomy" id="97005"/>
    <lineage>
        <taxon>Eukaryota</taxon>
        <taxon>Metazoa</taxon>
        <taxon>Ecdysozoa</taxon>
        <taxon>Nematoda</taxon>
        <taxon>Chromadorea</taxon>
        <taxon>Rhabditida</taxon>
        <taxon>Tylenchina</taxon>
        <taxon>Tylenchomorpha</taxon>
        <taxon>Tylenchoidea</taxon>
        <taxon>Heteroderidae</taxon>
        <taxon>Heteroderinae</taxon>
        <taxon>Heterodera</taxon>
    </lineage>
</organism>
<keyword evidence="9" id="KW-0804">Transcription</keyword>
<dbReference type="InterPro" id="IPR036236">
    <property type="entry name" value="Znf_C2H2_sf"/>
</dbReference>
<dbReference type="PROSITE" id="PS00028">
    <property type="entry name" value="ZINC_FINGER_C2H2_1"/>
    <property type="match status" value="2"/>
</dbReference>
<evidence type="ECO:0000256" key="11">
    <source>
        <dbReference type="PROSITE-ProRule" id="PRU00042"/>
    </source>
</evidence>
<feature type="domain" description="C2H2-type" evidence="14">
    <location>
        <begin position="165"/>
        <end position="192"/>
    </location>
</feature>
<dbReference type="PANTHER" id="PTHR23235:SF152">
    <property type="entry name" value="SI:DKEY-210J14.3"/>
    <property type="match status" value="1"/>
</dbReference>
<evidence type="ECO:0000256" key="12">
    <source>
        <dbReference type="SAM" id="MobiDB-lite"/>
    </source>
</evidence>
<accession>A0ABD2JW81</accession>
<dbReference type="GO" id="GO:0005634">
    <property type="term" value="C:nucleus"/>
    <property type="evidence" value="ECO:0007669"/>
    <property type="project" value="UniProtKB-SubCell"/>
</dbReference>